<protein>
    <recommendedName>
        <fullName evidence="3">Reverse transcriptase zinc-binding domain-containing protein</fullName>
    </recommendedName>
</protein>
<reference evidence="1 2" key="1">
    <citation type="submission" date="2016-09" db="EMBL/GenBank/DDBJ databases">
        <title>The draft genome of Dichanthelium oligosanthes: A C3 panicoid grass species.</title>
        <authorList>
            <person name="Studer A.J."/>
            <person name="Schnable J.C."/>
            <person name="Brutnell T.P."/>
        </authorList>
    </citation>
    <scope>NUCLEOTIDE SEQUENCE [LARGE SCALE GENOMIC DNA]</scope>
    <source>
        <strain evidence="2">cv. Kellogg 1175</strain>
        <tissue evidence="1">Leaf</tissue>
    </source>
</reference>
<dbReference type="OrthoDB" id="10509161at2759"/>
<comment type="caution">
    <text evidence="1">The sequence shown here is derived from an EMBL/GenBank/DDBJ whole genome shotgun (WGS) entry which is preliminary data.</text>
</comment>
<dbReference type="Proteomes" id="UP000095767">
    <property type="component" value="Unassembled WGS sequence"/>
</dbReference>
<evidence type="ECO:0008006" key="3">
    <source>
        <dbReference type="Google" id="ProtNLM"/>
    </source>
</evidence>
<accession>A0A1E5V3Y9</accession>
<evidence type="ECO:0000313" key="2">
    <source>
        <dbReference type="Proteomes" id="UP000095767"/>
    </source>
</evidence>
<proteinExistence type="predicted"/>
<keyword evidence="2" id="KW-1185">Reference proteome</keyword>
<sequence>MQHFESLLLVEAGNKENKWRLFIFAGVSWAIWRTRNDWVFSNILVKSPKTIAYRALGFLQYWKQLGRSEEQLKMTWVLEKLQEGLMAW</sequence>
<evidence type="ECO:0000313" key="1">
    <source>
        <dbReference type="EMBL" id="OEL19872.1"/>
    </source>
</evidence>
<organism evidence="1 2">
    <name type="scientific">Dichanthelium oligosanthes</name>
    <dbReference type="NCBI Taxonomy" id="888268"/>
    <lineage>
        <taxon>Eukaryota</taxon>
        <taxon>Viridiplantae</taxon>
        <taxon>Streptophyta</taxon>
        <taxon>Embryophyta</taxon>
        <taxon>Tracheophyta</taxon>
        <taxon>Spermatophyta</taxon>
        <taxon>Magnoliopsida</taxon>
        <taxon>Liliopsida</taxon>
        <taxon>Poales</taxon>
        <taxon>Poaceae</taxon>
        <taxon>PACMAD clade</taxon>
        <taxon>Panicoideae</taxon>
        <taxon>Panicodae</taxon>
        <taxon>Paniceae</taxon>
        <taxon>Dichantheliinae</taxon>
        <taxon>Dichanthelium</taxon>
    </lineage>
</organism>
<dbReference type="EMBL" id="LWDX02052349">
    <property type="protein sequence ID" value="OEL19872.1"/>
    <property type="molecule type" value="Genomic_DNA"/>
</dbReference>
<name>A0A1E5V3Y9_9POAL</name>
<gene>
    <name evidence="1" type="ORF">BAE44_0019119</name>
</gene>
<dbReference type="AlphaFoldDB" id="A0A1E5V3Y9"/>